<dbReference type="PANTHER" id="PTHR12815">
    <property type="entry name" value="SORTING AND ASSEMBLY MACHINERY SAMM50 PROTEIN FAMILY MEMBER"/>
    <property type="match status" value="1"/>
</dbReference>
<comment type="caution">
    <text evidence="7">The sequence shown here is derived from an EMBL/GenBank/DDBJ whole genome shotgun (WGS) entry which is preliminary data.</text>
</comment>
<dbReference type="Gene3D" id="2.40.160.50">
    <property type="entry name" value="membrane protein fhac: a member of the omp85/tpsb transporter family"/>
    <property type="match status" value="1"/>
</dbReference>
<feature type="domain" description="Bacterial surface antigen (D15)" evidence="6">
    <location>
        <begin position="412"/>
        <end position="707"/>
    </location>
</feature>
<proteinExistence type="predicted"/>
<dbReference type="OrthoDB" id="9769707at2"/>
<keyword evidence="2" id="KW-0812">Transmembrane</keyword>
<reference evidence="7 8" key="1">
    <citation type="submission" date="2019-12" db="EMBL/GenBank/DDBJ databases">
        <title>Genomic-based taxomic classification of the family Erythrobacteraceae.</title>
        <authorList>
            <person name="Xu L."/>
        </authorList>
    </citation>
    <scope>NUCLEOTIDE SEQUENCE [LARGE SCALE GENOMIC DNA]</scope>
    <source>
        <strain evidence="7 8">MCCC 1K02066</strain>
    </source>
</reference>
<evidence type="ECO:0000259" key="6">
    <source>
        <dbReference type="Pfam" id="PF01103"/>
    </source>
</evidence>
<dbReference type="PANTHER" id="PTHR12815:SF42">
    <property type="entry name" value="BACTERIAL SURFACE ANTIGEN (D15) DOMAIN-CONTAINING PROTEIN"/>
    <property type="match status" value="1"/>
</dbReference>
<dbReference type="AlphaFoldDB" id="A0A6I4UST6"/>
<evidence type="ECO:0000256" key="3">
    <source>
        <dbReference type="ARBA" id="ARBA00023136"/>
    </source>
</evidence>
<dbReference type="InterPro" id="IPR039910">
    <property type="entry name" value="D15-like"/>
</dbReference>
<evidence type="ECO:0000256" key="5">
    <source>
        <dbReference type="SAM" id="SignalP"/>
    </source>
</evidence>
<comment type="subcellular location">
    <subcellularLocation>
        <location evidence="1">Membrane</location>
    </subcellularLocation>
</comment>
<gene>
    <name evidence="7" type="ORF">GRI75_08640</name>
</gene>
<protein>
    <submittedName>
        <fullName evidence="7">BamA/TamA family outer membrane protein</fullName>
    </submittedName>
</protein>
<name>A0A6I4UST6_9SPHN</name>
<feature type="signal peptide" evidence="5">
    <location>
        <begin position="1"/>
        <end position="20"/>
    </location>
</feature>
<keyword evidence="3" id="KW-0472">Membrane</keyword>
<dbReference type="EMBL" id="WTYK01000004">
    <property type="protein sequence ID" value="MXP41708.1"/>
    <property type="molecule type" value="Genomic_DNA"/>
</dbReference>
<accession>A0A6I4UST6</accession>
<dbReference type="Gene3D" id="3.10.20.310">
    <property type="entry name" value="membrane protein fhac"/>
    <property type="match status" value="2"/>
</dbReference>
<dbReference type="Pfam" id="PF01103">
    <property type="entry name" value="Omp85"/>
    <property type="match status" value="1"/>
</dbReference>
<dbReference type="Proteomes" id="UP000469159">
    <property type="component" value="Unassembled WGS sequence"/>
</dbReference>
<dbReference type="RefSeq" id="WP_160746557.1">
    <property type="nucleotide sequence ID" value="NZ_WTYK01000004.1"/>
</dbReference>
<feature type="region of interest" description="Disordered" evidence="4">
    <location>
        <begin position="34"/>
        <end position="66"/>
    </location>
</feature>
<evidence type="ECO:0000313" key="7">
    <source>
        <dbReference type="EMBL" id="MXP41708.1"/>
    </source>
</evidence>
<evidence type="ECO:0000256" key="1">
    <source>
        <dbReference type="ARBA" id="ARBA00004370"/>
    </source>
</evidence>
<feature type="compositionally biased region" description="Low complexity" evidence="4">
    <location>
        <begin position="50"/>
        <end position="63"/>
    </location>
</feature>
<feature type="chain" id="PRO_5026105018" evidence="5">
    <location>
        <begin position="21"/>
        <end position="707"/>
    </location>
</feature>
<evidence type="ECO:0000313" key="8">
    <source>
        <dbReference type="Proteomes" id="UP000469159"/>
    </source>
</evidence>
<sequence>MRRFLAALSASAVLAYPLAAQDRSTVPELEDLIPDSALDNPEDWAQQGVPPEASAAENAPAELEPSDPLAEMPLVDVPWPEELELPQVEPLAPEEGIVFADATEQLPALPEGAEQRVSDELVLVFPTEAALFPQRDEFIERFRELSTVEEYDDENSAARLAAQARADETLLQRMLRVYGYYDAQVIRTIGGAVEGEAARSTAPEVRFDIIPGPRYTFGAIDLGSLEAARADYAALREAFEIQPGDPVLSDKIVEERADLDLALGESGYPFAAIADPDLLIDHDRQEGDLTMPVTPGGKYRFGRITSNLPDFMSGEHLEDIARFEPGDLYQRSLELDLRRAIQATGLVGSTRLTLTEAAPPVGDEPGTVDVAVDMTKARLRTLAGRIGYGTGEGFKLEGSWEHRNLFPPEGALRVRAIAGTREQLAGVTFRRNNFHGRDQVLTIDAFASTIDYEAYDARTASLVATFERVSTLLFQKPFSWSIGVEAVATAEREADAEGNFGPRQTYFVGAIPGYAQWDTSDDLLNPTKGFRLGTRLSPETSVTNGEQSFYLRGQGDASYYLKTSDSMVLAGRVRIASIPGAPLSAIAPSRRLYAGGANSVRGYGYRAIGPHNAAGDPTGGRSLAEVSVEARIQTGFLDGAIGIVPFIDAGTVGPSTVPNFDEIKIGAGIGVRYLTGFGPLRFDVGVPLNPGPNDGPVAVYVGLGQAF</sequence>
<evidence type="ECO:0000256" key="4">
    <source>
        <dbReference type="SAM" id="MobiDB-lite"/>
    </source>
</evidence>
<dbReference type="InterPro" id="IPR000184">
    <property type="entry name" value="Bac_surfAg_D15"/>
</dbReference>
<dbReference type="GO" id="GO:0019867">
    <property type="term" value="C:outer membrane"/>
    <property type="evidence" value="ECO:0007669"/>
    <property type="project" value="InterPro"/>
</dbReference>
<organism evidence="7 8">
    <name type="scientific">Croceibacterium soli</name>
    <dbReference type="NCBI Taxonomy" id="1739690"/>
    <lineage>
        <taxon>Bacteria</taxon>
        <taxon>Pseudomonadati</taxon>
        <taxon>Pseudomonadota</taxon>
        <taxon>Alphaproteobacteria</taxon>
        <taxon>Sphingomonadales</taxon>
        <taxon>Erythrobacteraceae</taxon>
        <taxon>Croceibacterium</taxon>
    </lineage>
</organism>
<keyword evidence="8" id="KW-1185">Reference proteome</keyword>
<keyword evidence="2" id="KW-1134">Transmembrane beta strand</keyword>
<keyword evidence="5" id="KW-0732">Signal</keyword>
<evidence type="ECO:0000256" key="2">
    <source>
        <dbReference type="ARBA" id="ARBA00022452"/>
    </source>
</evidence>